<dbReference type="PANTHER" id="PTHR41791">
    <property type="entry name" value="SSL7039 PROTEIN"/>
    <property type="match status" value="1"/>
</dbReference>
<protein>
    <submittedName>
        <fullName evidence="1">Putative addiction module killer protein</fullName>
    </submittedName>
</protein>
<organism evidence="1 2">
    <name type="scientific">Nitrosomonas aestuarii</name>
    <dbReference type="NCBI Taxonomy" id="52441"/>
    <lineage>
        <taxon>Bacteria</taxon>
        <taxon>Pseudomonadati</taxon>
        <taxon>Pseudomonadota</taxon>
        <taxon>Betaproteobacteria</taxon>
        <taxon>Nitrosomonadales</taxon>
        <taxon>Nitrosomonadaceae</taxon>
        <taxon>Nitrosomonas</taxon>
    </lineage>
</organism>
<dbReference type="InterPro" id="IPR014056">
    <property type="entry name" value="TypeIITA-like_toxin_pred"/>
</dbReference>
<accession>A0A1I4GLK1</accession>
<name>A0A1I4GLK1_9PROT</name>
<gene>
    <name evidence="1" type="ORF">SAMN05216302_10581</name>
</gene>
<dbReference type="EMBL" id="FOSP01000058">
    <property type="protein sequence ID" value="SFL30769.1"/>
    <property type="molecule type" value="Genomic_DNA"/>
</dbReference>
<dbReference type="STRING" id="52441.SAMN05216302_10581"/>
<dbReference type="AlphaFoldDB" id="A0A1I4GLK1"/>
<dbReference type="NCBIfam" id="TIGR02683">
    <property type="entry name" value="upstrm_HI1419"/>
    <property type="match status" value="1"/>
</dbReference>
<dbReference type="Proteomes" id="UP000199533">
    <property type="component" value="Unassembled WGS sequence"/>
</dbReference>
<reference evidence="2" key="1">
    <citation type="submission" date="2016-10" db="EMBL/GenBank/DDBJ databases">
        <authorList>
            <person name="Varghese N."/>
            <person name="Submissions S."/>
        </authorList>
    </citation>
    <scope>NUCLEOTIDE SEQUENCE [LARGE SCALE GENOMIC DNA]</scope>
    <source>
        <strain evidence="2">Nm69</strain>
    </source>
</reference>
<evidence type="ECO:0000313" key="2">
    <source>
        <dbReference type="Proteomes" id="UP000199533"/>
    </source>
</evidence>
<proteinExistence type="predicted"/>
<dbReference type="PIRSF" id="PIRSF028744">
    <property type="entry name" value="Addict_mod_HI1419"/>
    <property type="match status" value="1"/>
</dbReference>
<dbReference type="OrthoDB" id="9800258at2"/>
<keyword evidence="2" id="KW-1185">Reference proteome</keyword>
<sequence>MTQVTRQKKIIVYADEKGSEPYSNWIDNLKDKKSQQRIRARVRRVGEGLYGDCEPVGEGVSELRMFFGPGYRVYFGEDTDNIVVLLCGGDKNSQNRDIKCAKEYWKDYKDNG</sequence>
<evidence type="ECO:0000313" key="1">
    <source>
        <dbReference type="EMBL" id="SFL30769.1"/>
    </source>
</evidence>
<dbReference type="RefSeq" id="WP_090703290.1">
    <property type="nucleotide sequence ID" value="NZ_FOSP01000058.1"/>
</dbReference>
<dbReference type="PANTHER" id="PTHR41791:SF1">
    <property type="entry name" value="SSL7039 PROTEIN"/>
    <property type="match status" value="1"/>
</dbReference>